<dbReference type="Gene3D" id="3.30.420.10">
    <property type="entry name" value="Ribonuclease H-like superfamily/Ribonuclease H"/>
    <property type="match status" value="1"/>
</dbReference>
<gene>
    <name evidence="2" type="ORF">EVAR_48728_1</name>
</gene>
<feature type="region of interest" description="Disordered" evidence="1">
    <location>
        <begin position="43"/>
        <end position="70"/>
    </location>
</feature>
<dbReference type="Proteomes" id="UP000299102">
    <property type="component" value="Unassembled WGS sequence"/>
</dbReference>
<dbReference type="EMBL" id="BGZK01001234">
    <property type="protein sequence ID" value="GBP75048.1"/>
    <property type="molecule type" value="Genomic_DNA"/>
</dbReference>
<dbReference type="InterPro" id="IPR001888">
    <property type="entry name" value="Transposase_1"/>
</dbReference>
<dbReference type="AlphaFoldDB" id="A0A4C1YG52"/>
<keyword evidence="3" id="KW-1185">Reference proteome</keyword>
<evidence type="ECO:0000256" key="1">
    <source>
        <dbReference type="SAM" id="MobiDB-lite"/>
    </source>
</evidence>
<sequence>MLCVWWDWESIINYELLPSDKTINLNLYCQQLMRLKQEVEKKQPELINGEDETSKSRMSPPPIDIRATPNAWPPFWERIGYLMDGDRDDEGGRKS</sequence>
<reference evidence="2 3" key="1">
    <citation type="journal article" date="2019" name="Commun. Biol.">
        <title>The bagworm genome reveals a unique fibroin gene that provides high tensile strength.</title>
        <authorList>
            <person name="Kono N."/>
            <person name="Nakamura H."/>
            <person name="Ohtoshi R."/>
            <person name="Tomita M."/>
            <person name="Numata K."/>
            <person name="Arakawa K."/>
        </authorList>
    </citation>
    <scope>NUCLEOTIDE SEQUENCE [LARGE SCALE GENOMIC DNA]</scope>
</reference>
<comment type="caution">
    <text evidence="2">The sequence shown here is derived from an EMBL/GenBank/DDBJ whole genome shotgun (WGS) entry which is preliminary data.</text>
</comment>
<dbReference type="OrthoDB" id="616263at2759"/>
<protein>
    <submittedName>
        <fullName evidence="2">Mariner Mos1 transposase</fullName>
    </submittedName>
</protein>
<evidence type="ECO:0000313" key="3">
    <source>
        <dbReference type="Proteomes" id="UP000299102"/>
    </source>
</evidence>
<organism evidence="2 3">
    <name type="scientific">Eumeta variegata</name>
    <name type="common">Bagworm moth</name>
    <name type="synonym">Eumeta japonica</name>
    <dbReference type="NCBI Taxonomy" id="151549"/>
    <lineage>
        <taxon>Eukaryota</taxon>
        <taxon>Metazoa</taxon>
        <taxon>Ecdysozoa</taxon>
        <taxon>Arthropoda</taxon>
        <taxon>Hexapoda</taxon>
        <taxon>Insecta</taxon>
        <taxon>Pterygota</taxon>
        <taxon>Neoptera</taxon>
        <taxon>Endopterygota</taxon>
        <taxon>Lepidoptera</taxon>
        <taxon>Glossata</taxon>
        <taxon>Ditrysia</taxon>
        <taxon>Tineoidea</taxon>
        <taxon>Psychidae</taxon>
        <taxon>Oiketicinae</taxon>
        <taxon>Eumeta</taxon>
    </lineage>
</organism>
<dbReference type="Pfam" id="PF01359">
    <property type="entry name" value="Transposase_1"/>
    <property type="match status" value="1"/>
</dbReference>
<accession>A0A4C1YG52</accession>
<dbReference type="GO" id="GO:0003676">
    <property type="term" value="F:nucleic acid binding"/>
    <property type="evidence" value="ECO:0007669"/>
    <property type="project" value="InterPro"/>
</dbReference>
<evidence type="ECO:0000313" key="2">
    <source>
        <dbReference type="EMBL" id="GBP75048.1"/>
    </source>
</evidence>
<proteinExistence type="predicted"/>
<dbReference type="InterPro" id="IPR036397">
    <property type="entry name" value="RNaseH_sf"/>
</dbReference>
<name>A0A4C1YG52_EUMVA</name>